<protein>
    <submittedName>
        <fullName evidence="1">Uncharacterized protein</fullName>
    </submittedName>
</protein>
<accession>A0A1Y5Y7G2</accession>
<proteinExistence type="predicted"/>
<organism evidence="1 2">
    <name type="scientific">Kibdelosporangium aridum</name>
    <dbReference type="NCBI Taxonomy" id="2030"/>
    <lineage>
        <taxon>Bacteria</taxon>
        <taxon>Bacillati</taxon>
        <taxon>Actinomycetota</taxon>
        <taxon>Actinomycetes</taxon>
        <taxon>Pseudonocardiales</taxon>
        <taxon>Pseudonocardiaceae</taxon>
        <taxon>Kibdelosporangium</taxon>
    </lineage>
</organism>
<keyword evidence="2" id="KW-1185">Reference proteome</keyword>
<dbReference type="EMBL" id="FWXV01000014">
    <property type="protein sequence ID" value="SMD26496.1"/>
    <property type="molecule type" value="Genomic_DNA"/>
</dbReference>
<gene>
    <name evidence="1" type="ORF">SAMN05661093_10079</name>
</gene>
<dbReference type="AlphaFoldDB" id="A0A1Y5Y7G2"/>
<dbReference type="Proteomes" id="UP000192674">
    <property type="component" value="Unassembled WGS sequence"/>
</dbReference>
<dbReference type="OrthoDB" id="3695744at2"/>
<dbReference type="RefSeq" id="WP_084434230.1">
    <property type="nucleotide sequence ID" value="NZ_FWXV01000014.1"/>
</dbReference>
<evidence type="ECO:0000313" key="1">
    <source>
        <dbReference type="EMBL" id="SMD26496.1"/>
    </source>
</evidence>
<sequence>MSRRMIITGLTDLQADGLACVSCGADYLRVPTPHVPVGRSVTGSQVFACVGCCPEGTQLAVGGVLRRILVQAAPV</sequence>
<evidence type="ECO:0000313" key="2">
    <source>
        <dbReference type="Proteomes" id="UP000192674"/>
    </source>
</evidence>
<name>A0A1Y5Y7G2_KIBAR</name>
<reference evidence="1 2" key="1">
    <citation type="submission" date="2017-04" db="EMBL/GenBank/DDBJ databases">
        <authorList>
            <person name="Afonso C.L."/>
            <person name="Miller P.J."/>
            <person name="Scott M.A."/>
            <person name="Spackman E."/>
            <person name="Goraichik I."/>
            <person name="Dimitrov K.M."/>
            <person name="Suarez D.L."/>
            <person name="Swayne D.E."/>
        </authorList>
    </citation>
    <scope>NUCLEOTIDE SEQUENCE [LARGE SCALE GENOMIC DNA]</scope>
    <source>
        <strain evidence="1 2">DSM 43828</strain>
    </source>
</reference>